<keyword evidence="2" id="KW-1185">Reference proteome</keyword>
<organism evidence="1 2">
    <name type="scientific">Mucor circinelloides f. circinelloides (strain 1006PhL)</name>
    <name type="common">Mucormycosis agent</name>
    <name type="synonym">Calyptromyces circinelloides</name>
    <dbReference type="NCBI Taxonomy" id="1220926"/>
    <lineage>
        <taxon>Eukaryota</taxon>
        <taxon>Fungi</taxon>
        <taxon>Fungi incertae sedis</taxon>
        <taxon>Mucoromycota</taxon>
        <taxon>Mucoromycotina</taxon>
        <taxon>Mucoromycetes</taxon>
        <taxon>Mucorales</taxon>
        <taxon>Mucorineae</taxon>
        <taxon>Mucoraceae</taxon>
        <taxon>Mucor</taxon>
    </lineage>
</organism>
<gene>
    <name evidence="1" type="ORF">HMPREF1544_09123</name>
</gene>
<protein>
    <submittedName>
        <fullName evidence="1">Uncharacterized protein</fullName>
    </submittedName>
</protein>
<dbReference type="OrthoDB" id="10301053at2759"/>
<evidence type="ECO:0000313" key="2">
    <source>
        <dbReference type="Proteomes" id="UP000014254"/>
    </source>
</evidence>
<sequence length="181" mass="21046">MSSKIQYIKEHYTNLNALSFAKYMKAETITWFRNESKRRDQDELTRTTEIKKHLMIETCFDKFDKLEAAIGKPISIANRKRMNNKRTIDGFRYNNKSQDQEFGTTEAKAKYNVSSEHFKDAFVQLPMALKDMLDDLIKDQPNLASINHFRQSVSSILDSPLQCLLKTDRPVTSPESLDKSQ</sequence>
<dbReference type="Proteomes" id="UP000014254">
    <property type="component" value="Unassembled WGS sequence"/>
</dbReference>
<dbReference type="EMBL" id="KE124048">
    <property type="protein sequence ID" value="EPB84135.1"/>
    <property type="molecule type" value="Genomic_DNA"/>
</dbReference>
<dbReference type="InParanoid" id="S2JWC1"/>
<name>S2JWC1_MUCC1</name>
<reference evidence="2" key="1">
    <citation type="submission" date="2013-05" db="EMBL/GenBank/DDBJ databases">
        <title>The Genome sequence of Mucor circinelloides f. circinelloides 1006PhL.</title>
        <authorList>
            <consortium name="The Broad Institute Genomics Platform"/>
            <person name="Cuomo C."/>
            <person name="Earl A."/>
            <person name="Findley K."/>
            <person name="Lee S.C."/>
            <person name="Walker B."/>
            <person name="Young S."/>
            <person name="Zeng Q."/>
            <person name="Gargeya S."/>
            <person name="Fitzgerald M."/>
            <person name="Haas B."/>
            <person name="Abouelleil A."/>
            <person name="Allen A.W."/>
            <person name="Alvarado L."/>
            <person name="Arachchi H.M."/>
            <person name="Berlin A.M."/>
            <person name="Chapman S.B."/>
            <person name="Gainer-Dewar J."/>
            <person name="Goldberg J."/>
            <person name="Griggs A."/>
            <person name="Gujja S."/>
            <person name="Hansen M."/>
            <person name="Howarth C."/>
            <person name="Imamovic A."/>
            <person name="Ireland A."/>
            <person name="Larimer J."/>
            <person name="McCowan C."/>
            <person name="Murphy C."/>
            <person name="Pearson M."/>
            <person name="Poon T.W."/>
            <person name="Priest M."/>
            <person name="Roberts A."/>
            <person name="Saif S."/>
            <person name="Shea T."/>
            <person name="Sisk P."/>
            <person name="Sykes S."/>
            <person name="Wortman J."/>
            <person name="Nusbaum C."/>
            <person name="Birren B."/>
        </authorList>
    </citation>
    <scope>NUCLEOTIDE SEQUENCE [LARGE SCALE GENOMIC DNA]</scope>
    <source>
        <strain evidence="2">1006PhL</strain>
    </source>
</reference>
<accession>S2JWC1</accession>
<proteinExistence type="predicted"/>
<dbReference type="AlphaFoldDB" id="S2JWC1"/>
<dbReference type="VEuPathDB" id="FungiDB:HMPREF1544_09123"/>
<evidence type="ECO:0000313" key="1">
    <source>
        <dbReference type="EMBL" id="EPB84135.1"/>
    </source>
</evidence>